<dbReference type="PRINTS" id="PR00959">
    <property type="entry name" value="MEVGALKINASE"/>
</dbReference>
<dbReference type="GO" id="GO:0005524">
    <property type="term" value="F:ATP binding"/>
    <property type="evidence" value="ECO:0007669"/>
    <property type="project" value="UniProtKB-KW"/>
</dbReference>
<dbReference type="InterPro" id="IPR020568">
    <property type="entry name" value="Ribosomal_Su5_D2-typ_SF"/>
</dbReference>
<dbReference type="GO" id="GO:0019287">
    <property type="term" value="P:isopentenyl diphosphate biosynthetic process, mevalonate pathway"/>
    <property type="evidence" value="ECO:0007669"/>
    <property type="project" value="UniProtKB-UniPathway"/>
</dbReference>
<evidence type="ECO:0000256" key="15">
    <source>
        <dbReference type="ARBA" id="ARBA00023166"/>
    </source>
</evidence>
<evidence type="ECO:0000256" key="16">
    <source>
        <dbReference type="ARBA" id="ARBA00023221"/>
    </source>
</evidence>
<dbReference type="Pfam" id="PF00288">
    <property type="entry name" value="GHMP_kinases_N"/>
    <property type="match status" value="1"/>
</dbReference>
<dbReference type="GO" id="GO:0046872">
    <property type="term" value="F:metal ion binding"/>
    <property type="evidence" value="ECO:0007669"/>
    <property type="project" value="UniProtKB-KW"/>
</dbReference>
<dbReference type="PANTHER" id="PTHR43290:SF2">
    <property type="entry name" value="MEVALONATE KINASE"/>
    <property type="match status" value="1"/>
</dbReference>
<keyword evidence="13 18" id="KW-0756">Sterol biosynthesis</keyword>
<comment type="catalytic activity">
    <reaction evidence="18">
        <text>(R)-mevalonate + ATP = (R)-5-phosphomevalonate + ADP + H(+)</text>
        <dbReference type="Rhea" id="RHEA:17065"/>
        <dbReference type="ChEBI" id="CHEBI:15378"/>
        <dbReference type="ChEBI" id="CHEBI:30616"/>
        <dbReference type="ChEBI" id="CHEBI:36464"/>
        <dbReference type="ChEBI" id="CHEBI:58146"/>
        <dbReference type="ChEBI" id="CHEBI:456216"/>
        <dbReference type="EC" id="2.7.1.36"/>
    </reaction>
</comment>
<reference evidence="21" key="1">
    <citation type="submission" date="2020-04" db="EMBL/GenBank/DDBJ databases">
        <authorList>
            <person name="Neveu A P."/>
        </authorList>
    </citation>
    <scope>NUCLEOTIDE SEQUENCE</scope>
    <source>
        <tissue evidence="21">Whole embryo</tissue>
    </source>
</reference>
<comment type="subcellular location">
    <subcellularLocation>
        <location evidence="1 18">Cytoplasm</location>
    </subcellularLocation>
</comment>
<dbReference type="InterPro" id="IPR036554">
    <property type="entry name" value="GHMP_kinase_C_sf"/>
</dbReference>
<keyword evidence="12 18" id="KW-0752">Steroid biosynthesis</keyword>
<dbReference type="UniPathway" id="UPA00057">
    <property type="reaction ID" value="UER00098"/>
</dbReference>
<evidence type="ECO:0000259" key="19">
    <source>
        <dbReference type="Pfam" id="PF00288"/>
    </source>
</evidence>
<evidence type="ECO:0000256" key="10">
    <source>
        <dbReference type="ARBA" id="ARBA00022840"/>
    </source>
</evidence>
<organism evidence="21">
    <name type="scientific">Phallusia mammillata</name>
    <dbReference type="NCBI Taxonomy" id="59560"/>
    <lineage>
        <taxon>Eukaryota</taxon>
        <taxon>Metazoa</taxon>
        <taxon>Chordata</taxon>
        <taxon>Tunicata</taxon>
        <taxon>Ascidiacea</taxon>
        <taxon>Phlebobranchia</taxon>
        <taxon>Ascidiidae</taxon>
        <taxon>Phallusia</taxon>
    </lineage>
</organism>
<feature type="domain" description="GHMP kinase C-terminal" evidence="20">
    <location>
        <begin position="297"/>
        <end position="356"/>
    </location>
</feature>
<evidence type="ECO:0000256" key="13">
    <source>
        <dbReference type="ARBA" id="ARBA00023011"/>
    </source>
</evidence>
<dbReference type="GO" id="GO:0005829">
    <property type="term" value="C:cytosol"/>
    <property type="evidence" value="ECO:0007669"/>
    <property type="project" value="TreeGrafter"/>
</dbReference>
<feature type="domain" description="GHMP kinase N-terminal" evidence="19">
    <location>
        <begin position="125"/>
        <end position="218"/>
    </location>
</feature>
<dbReference type="InterPro" id="IPR006203">
    <property type="entry name" value="GHMP_knse_ATP-bd_CS"/>
</dbReference>
<dbReference type="PROSITE" id="PS00627">
    <property type="entry name" value="GHMP_KINASES_ATP"/>
    <property type="match status" value="1"/>
</dbReference>
<dbReference type="PANTHER" id="PTHR43290">
    <property type="entry name" value="MEVALONATE KINASE"/>
    <property type="match status" value="1"/>
</dbReference>
<sequence>MNCFTMAVKKITVRAPGKIILHGEHAVVYGKMAIAAAVNGFMEVQLEGRYSEGGLNFKMSDLCEKTVVISLDLLKAIHTKCSKQCPLNENPETWKNLIKEFIVECFATENELLHIALTVSIYCYFKTFNKGPGKGLPSLDITVTSNNLPIGAGLGSSSAFSVALATALLIYTDTIKTSDGYTLEKDSLFEINNLAYDLEQIVHGRPSGVDNAVSTYGGAVKFENGKINHFKSFPHIRIMVVDSGVTRNTKAMVANVKEKYDKVTKVMQPILESFHEISKAAEDLFTNYSQCNTFDEQFKTLITTNHHLLNAIGVGHPKLDEINEIATNNGFASKLTGAGGGGCMFVYLPSSASDKNVEKLKQNLLQGGFKCWEVTLGCPGVTVVHLELLT</sequence>
<keyword evidence="6 18" id="KW-0808">Transferase</keyword>
<keyword evidence="5 18" id="KW-0444">Lipid biosynthesis</keyword>
<dbReference type="SUPFAM" id="SSF54211">
    <property type="entry name" value="Ribosomal protein S5 domain 2-like"/>
    <property type="match status" value="1"/>
</dbReference>
<evidence type="ECO:0000256" key="7">
    <source>
        <dbReference type="ARBA" id="ARBA00022723"/>
    </source>
</evidence>
<keyword evidence="4 18" id="KW-0963">Cytoplasm</keyword>
<dbReference type="FunFam" id="3.30.70.890:FF:000003">
    <property type="entry name" value="Mevalonate kinase"/>
    <property type="match status" value="1"/>
</dbReference>
<keyword evidence="8 18" id="KW-0547">Nucleotide-binding</keyword>
<dbReference type="SUPFAM" id="SSF55060">
    <property type="entry name" value="GHMP Kinase, C-terminal domain"/>
    <property type="match status" value="1"/>
</dbReference>
<gene>
    <name evidence="21" type="primary">Pmvk-002</name>
</gene>
<evidence type="ECO:0000256" key="17">
    <source>
        <dbReference type="ARBA" id="ARBA00029438"/>
    </source>
</evidence>
<proteinExistence type="evidence at transcript level"/>
<evidence type="ECO:0000256" key="11">
    <source>
        <dbReference type="ARBA" id="ARBA00022842"/>
    </source>
</evidence>
<keyword evidence="15 18" id="KW-1207">Sterol metabolism</keyword>
<dbReference type="GO" id="GO:0004496">
    <property type="term" value="F:mevalonate kinase activity"/>
    <property type="evidence" value="ECO:0007669"/>
    <property type="project" value="UniProtKB-EC"/>
</dbReference>
<accession>A0A6F9DNG7</accession>
<comment type="pathway">
    <text evidence="17 18">Isoprenoid biosynthesis; isopentenyl diphosphate biosynthesis via mevalonate pathway; isopentenyl diphosphate from (R)-mevalonate: step 1/3.</text>
</comment>
<evidence type="ECO:0000256" key="8">
    <source>
        <dbReference type="ARBA" id="ARBA00022741"/>
    </source>
</evidence>
<dbReference type="InterPro" id="IPR006205">
    <property type="entry name" value="Mev_gal_kin"/>
</dbReference>
<protein>
    <recommendedName>
        <fullName evidence="3 18">Mevalonate kinase</fullName>
        <shortName evidence="18">MK</shortName>
        <ecNumber evidence="3 18">2.7.1.36</ecNumber>
    </recommendedName>
</protein>
<evidence type="ECO:0000256" key="14">
    <source>
        <dbReference type="ARBA" id="ARBA00023098"/>
    </source>
</evidence>
<evidence type="ECO:0000256" key="18">
    <source>
        <dbReference type="RuleBase" id="RU363087"/>
    </source>
</evidence>
<dbReference type="EC" id="2.7.1.36" evidence="3 18"/>
<evidence type="ECO:0000256" key="1">
    <source>
        <dbReference type="ARBA" id="ARBA00004496"/>
    </source>
</evidence>
<evidence type="ECO:0000313" key="21">
    <source>
        <dbReference type="EMBL" id="CAB3264974.1"/>
    </source>
</evidence>
<dbReference type="GO" id="GO:0006695">
    <property type="term" value="P:cholesterol biosynthetic process"/>
    <property type="evidence" value="ECO:0007669"/>
    <property type="project" value="TreeGrafter"/>
</dbReference>
<evidence type="ECO:0000256" key="5">
    <source>
        <dbReference type="ARBA" id="ARBA00022516"/>
    </source>
</evidence>
<evidence type="ECO:0000256" key="9">
    <source>
        <dbReference type="ARBA" id="ARBA00022777"/>
    </source>
</evidence>
<dbReference type="Gene3D" id="3.30.70.890">
    <property type="entry name" value="GHMP kinase, C-terminal domain"/>
    <property type="match status" value="1"/>
</dbReference>
<dbReference type="InterPro" id="IPR006204">
    <property type="entry name" value="GHMP_kinase_N_dom"/>
</dbReference>
<comment type="similarity">
    <text evidence="2 18">Belongs to the GHMP kinase family. Mevalonate kinase subfamily.</text>
</comment>
<dbReference type="NCBIfam" id="TIGR00549">
    <property type="entry name" value="mevalon_kin"/>
    <property type="match status" value="1"/>
</dbReference>
<keyword evidence="7" id="KW-0479">Metal-binding</keyword>
<dbReference type="Pfam" id="PF08544">
    <property type="entry name" value="GHMP_kinases_C"/>
    <property type="match status" value="1"/>
</dbReference>
<evidence type="ECO:0000259" key="20">
    <source>
        <dbReference type="Pfam" id="PF08544"/>
    </source>
</evidence>
<evidence type="ECO:0000256" key="6">
    <source>
        <dbReference type="ARBA" id="ARBA00022679"/>
    </source>
</evidence>
<evidence type="ECO:0000256" key="3">
    <source>
        <dbReference type="ARBA" id="ARBA00012103"/>
    </source>
</evidence>
<evidence type="ECO:0000256" key="2">
    <source>
        <dbReference type="ARBA" id="ARBA00006495"/>
    </source>
</evidence>
<keyword evidence="14 18" id="KW-0443">Lipid metabolism</keyword>
<keyword evidence="10 18" id="KW-0067">ATP-binding</keyword>
<evidence type="ECO:0000256" key="12">
    <source>
        <dbReference type="ARBA" id="ARBA00022955"/>
    </source>
</evidence>
<dbReference type="InterPro" id="IPR013750">
    <property type="entry name" value="GHMP_kinase_C_dom"/>
</dbReference>
<dbReference type="EMBL" id="LR789112">
    <property type="protein sequence ID" value="CAB3264974.1"/>
    <property type="molecule type" value="mRNA"/>
</dbReference>
<dbReference type="AlphaFoldDB" id="A0A6F9DNG7"/>
<dbReference type="InterPro" id="IPR014721">
    <property type="entry name" value="Ribsml_uS5_D2-typ_fold_subgr"/>
</dbReference>
<keyword evidence="9 18" id="KW-0418">Kinase</keyword>
<keyword evidence="11" id="KW-0460">Magnesium</keyword>
<evidence type="ECO:0000256" key="4">
    <source>
        <dbReference type="ARBA" id="ARBA00022490"/>
    </source>
</evidence>
<dbReference type="Gene3D" id="3.30.230.10">
    <property type="match status" value="1"/>
</dbReference>
<name>A0A6F9DNG7_9ASCI</name>
<keyword evidence="16 18" id="KW-0753">Steroid metabolism</keyword>